<comment type="caution">
    <text evidence="2">The sequence shown here is derived from an EMBL/GenBank/DDBJ whole genome shotgun (WGS) entry which is preliminary data.</text>
</comment>
<organism evidence="2 3">
    <name type="scientific">Mesobacillus campisalis</name>
    <dbReference type="NCBI Taxonomy" id="1408103"/>
    <lineage>
        <taxon>Bacteria</taxon>
        <taxon>Bacillati</taxon>
        <taxon>Bacillota</taxon>
        <taxon>Bacilli</taxon>
        <taxon>Bacillales</taxon>
        <taxon>Bacillaceae</taxon>
        <taxon>Mesobacillus</taxon>
    </lineage>
</organism>
<feature type="signal peptide" evidence="1">
    <location>
        <begin position="1"/>
        <end position="19"/>
    </location>
</feature>
<dbReference type="OrthoDB" id="2691912at2"/>
<sequence>MKKLAGFLFLILLCYSVYHDFNQGSLPAAGKSQKTETIAPKQDSLPYFKKDIEPGDTVLSVLEDKLKGPLPVPISKAVQDFRNLNNGMEPEAIQIGKAYKFPDYPVRD</sequence>
<proteinExistence type="predicted"/>
<dbReference type="Proteomes" id="UP000034166">
    <property type="component" value="Unassembled WGS sequence"/>
</dbReference>
<evidence type="ECO:0000313" key="2">
    <source>
        <dbReference type="EMBL" id="KKK33178.1"/>
    </source>
</evidence>
<feature type="chain" id="PRO_5038879760" description="LysM domain-containing protein" evidence="1">
    <location>
        <begin position="20"/>
        <end position="108"/>
    </location>
</feature>
<gene>
    <name evidence="2" type="ORF">WQ57_24930</name>
</gene>
<reference evidence="2 3" key="1">
    <citation type="submission" date="2015-04" db="EMBL/GenBank/DDBJ databases">
        <title>Taxonomic description and genome sequence of Bacillus campisalis sp. nov., a novel member of the genus Bacillus isolated from solar saltern.</title>
        <authorList>
            <person name="Mathan Kumar R."/>
            <person name="Kaur G."/>
            <person name="Kumar A."/>
            <person name="Singh N.K."/>
            <person name="Kaur N."/>
            <person name="Kumar N."/>
            <person name="Mayilraj S."/>
        </authorList>
    </citation>
    <scope>NUCLEOTIDE SEQUENCE [LARGE SCALE GENOMIC DNA]</scope>
    <source>
        <strain evidence="2 3">SA2-6</strain>
    </source>
</reference>
<evidence type="ECO:0000313" key="3">
    <source>
        <dbReference type="Proteomes" id="UP000034166"/>
    </source>
</evidence>
<dbReference type="PATRIC" id="fig|1408103.3.peg.5379"/>
<dbReference type="AlphaFoldDB" id="A0A0M2SFX0"/>
<keyword evidence="3" id="KW-1185">Reference proteome</keyword>
<evidence type="ECO:0008006" key="4">
    <source>
        <dbReference type="Google" id="ProtNLM"/>
    </source>
</evidence>
<keyword evidence="1" id="KW-0732">Signal</keyword>
<protein>
    <recommendedName>
        <fullName evidence="4">LysM domain-containing protein</fullName>
    </recommendedName>
</protein>
<evidence type="ECO:0000256" key="1">
    <source>
        <dbReference type="SAM" id="SignalP"/>
    </source>
</evidence>
<name>A0A0M2SFX0_9BACI</name>
<dbReference type="RefSeq" id="WP_046526325.1">
    <property type="nucleotide sequence ID" value="NZ_LAYY01000101.1"/>
</dbReference>
<dbReference type="EMBL" id="LAYY01000101">
    <property type="protein sequence ID" value="KKK33178.1"/>
    <property type="molecule type" value="Genomic_DNA"/>
</dbReference>
<accession>A0A0M2SFX0</accession>